<sequence>MVMRLLLIHFCGDKGNRHADEAAGMRWS</sequence>
<accession>A0A5B7HTZ9</accession>
<gene>
    <name evidence="1" type="ORF">E2C01_067588</name>
</gene>
<evidence type="ECO:0000313" key="2">
    <source>
        <dbReference type="Proteomes" id="UP000324222"/>
    </source>
</evidence>
<comment type="caution">
    <text evidence="1">The sequence shown here is derived from an EMBL/GenBank/DDBJ whole genome shotgun (WGS) entry which is preliminary data.</text>
</comment>
<dbReference type="EMBL" id="VSRR010036455">
    <property type="protein sequence ID" value="MPC73265.1"/>
    <property type="molecule type" value="Genomic_DNA"/>
</dbReference>
<organism evidence="1 2">
    <name type="scientific">Portunus trituberculatus</name>
    <name type="common">Swimming crab</name>
    <name type="synonym">Neptunus trituberculatus</name>
    <dbReference type="NCBI Taxonomy" id="210409"/>
    <lineage>
        <taxon>Eukaryota</taxon>
        <taxon>Metazoa</taxon>
        <taxon>Ecdysozoa</taxon>
        <taxon>Arthropoda</taxon>
        <taxon>Crustacea</taxon>
        <taxon>Multicrustacea</taxon>
        <taxon>Malacostraca</taxon>
        <taxon>Eumalacostraca</taxon>
        <taxon>Eucarida</taxon>
        <taxon>Decapoda</taxon>
        <taxon>Pleocyemata</taxon>
        <taxon>Brachyura</taxon>
        <taxon>Eubrachyura</taxon>
        <taxon>Portunoidea</taxon>
        <taxon>Portunidae</taxon>
        <taxon>Portuninae</taxon>
        <taxon>Portunus</taxon>
    </lineage>
</organism>
<reference evidence="1 2" key="1">
    <citation type="submission" date="2019-05" db="EMBL/GenBank/DDBJ databases">
        <title>Another draft genome of Portunus trituberculatus and its Hox gene families provides insights of decapod evolution.</title>
        <authorList>
            <person name="Jeong J.-H."/>
            <person name="Song I."/>
            <person name="Kim S."/>
            <person name="Choi T."/>
            <person name="Kim D."/>
            <person name="Ryu S."/>
            <person name="Kim W."/>
        </authorList>
    </citation>
    <scope>NUCLEOTIDE SEQUENCE [LARGE SCALE GENOMIC DNA]</scope>
    <source>
        <tissue evidence="1">Muscle</tissue>
    </source>
</reference>
<name>A0A5B7HTZ9_PORTR</name>
<proteinExistence type="predicted"/>
<evidence type="ECO:0000313" key="1">
    <source>
        <dbReference type="EMBL" id="MPC73265.1"/>
    </source>
</evidence>
<dbReference type="Proteomes" id="UP000324222">
    <property type="component" value="Unassembled WGS sequence"/>
</dbReference>
<keyword evidence="2" id="KW-1185">Reference proteome</keyword>
<protein>
    <submittedName>
        <fullName evidence="1">Uncharacterized protein</fullName>
    </submittedName>
</protein>
<dbReference type="AlphaFoldDB" id="A0A5B7HTZ9"/>